<dbReference type="Gene3D" id="3.90.1150.200">
    <property type="match status" value="1"/>
</dbReference>
<keyword evidence="2" id="KW-0812">Transmembrane</keyword>
<evidence type="ECO:0000313" key="4">
    <source>
        <dbReference type="Proteomes" id="UP000334990"/>
    </source>
</evidence>
<accession>A0A5M3W8S1</accession>
<feature type="transmembrane region" description="Helical" evidence="2">
    <location>
        <begin position="57"/>
        <end position="78"/>
    </location>
</feature>
<keyword evidence="4" id="KW-1185">Reference proteome</keyword>
<dbReference type="AlphaFoldDB" id="A0A5M3W8S1"/>
<protein>
    <submittedName>
        <fullName evidence="3">Uncharacterized protein</fullName>
    </submittedName>
</protein>
<reference evidence="3 4" key="1">
    <citation type="submission" date="2019-10" db="EMBL/GenBank/DDBJ databases">
        <title>Whole genome shotgun sequence of Acrocarpospora corrugata NBRC 13972.</title>
        <authorList>
            <person name="Ichikawa N."/>
            <person name="Kimura A."/>
            <person name="Kitahashi Y."/>
            <person name="Komaki H."/>
            <person name="Oguchi A."/>
        </authorList>
    </citation>
    <scope>NUCLEOTIDE SEQUENCE [LARGE SCALE GENOMIC DNA]</scope>
    <source>
        <strain evidence="3 4">NBRC 13972</strain>
    </source>
</reference>
<organism evidence="3 4">
    <name type="scientific">Acrocarpospora corrugata</name>
    <dbReference type="NCBI Taxonomy" id="35763"/>
    <lineage>
        <taxon>Bacteria</taxon>
        <taxon>Bacillati</taxon>
        <taxon>Actinomycetota</taxon>
        <taxon>Actinomycetes</taxon>
        <taxon>Streptosporangiales</taxon>
        <taxon>Streptosporangiaceae</taxon>
        <taxon>Acrocarpospora</taxon>
    </lineage>
</organism>
<proteinExistence type="predicted"/>
<evidence type="ECO:0000313" key="3">
    <source>
        <dbReference type="EMBL" id="GES04402.1"/>
    </source>
</evidence>
<evidence type="ECO:0000256" key="2">
    <source>
        <dbReference type="SAM" id="Phobius"/>
    </source>
</evidence>
<sequence>MTIQSPGAGSNSVESGWLIALKVIVRAVLGSAALLITGLAYLYAYVMPANEEDPDAVVAQVAGLSLALFLGTVVAIMVGRYKVTWLLYQRDARRKGSGMKDTGKSGETTKAFTDEERAAMKERAREVKTARRGSRASKADEESDVLAKIAEMPEPDRSMAERLHAVIKSSAPTLSPKLWYGMPAYAKDGKVVCFFQSAEKFKSRYATLGFNDIANLDEGTMWPTAFALAELTAADEARIGALVQKAAS</sequence>
<feature type="transmembrane region" description="Helical" evidence="2">
    <location>
        <begin position="23"/>
        <end position="45"/>
    </location>
</feature>
<dbReference type="RefSeq" id="WP_308805701.1">
    <property type="nucleotide sequence ID" value="NZ_BAAABN010000024.1"/>
</dbReference>
<dbReference type="SUPFAM" id="SSF159888">
    <property type="entry name" value="YdhG-like"/>
    <property type="match status" value="1"/>
</dbReference>
<dbReference type="EMBL" id="BLAD01000081">
    <property type="protein sequence ID" value="GES04402.1"/>
    <property type="molecule type" value="Genomic_DNA"/>
</dbReference>
<name>A0A5M3W8S1_9ACTN</name>
<feature type="region of interest" description="Disordered" evidence="1">
    <location>
        <begin position="122"/>
        <end position="143"/>
    </location>
</feature>
<comment type="caution">
    <text evidence="3">The sequence shown here is derived from an EMBL/GenBank/DDBJ whole genome shotgun (WGS) entry which is preliminary data.</text>
</comment>
<dbReference type="Proteomes" id="UP000334990">
    <property type="component" value="Unassembled WGS sequence"/>
</dbReference>
<keyword evidence="2" id="KW-1133">Transmembrane helix</keyword>
<keyword evidence="2" id="KW-0472">Membrane</keyword>
<gene>
    <name evidence="3" type="ORF">Acor_64700</name>
</gene>
<evidence type="ECO:0000256" key="1">
    <source>
        <dbReference type="SAM" id="MobiDB-lite"/>
    </source>
</evidence>